<name>A0ABV8VFZ4_9NOCA</name>
<dbReference type="Proteomes" id="UP001595844">
    <property type="component" value="Unassembled WGS sequence"/>
</dbReference>
<dbReference type="InterPro" id="IPR012309">
    <property type="entry name" value="DNA_ligase_ATP-dep_C"/>
</dbReference>
<dbReference type="Pfam" id="PF04679">
    <property type="entry name" value="DNA_ligase_A_C"/>
    <property type="match status" value="1"/>
</dbReference>
<sequence length="61" mass="6987">MRRETSPLDDPPPAGRADRVVGRTGTCCVEYREFRGDGRLRHSVFRRVRADKTRDEIGVLT</sequence>
<proteinExistence type="predicted"/>
<dbReference type="EMBL" id="JBHSDL010000014">
    <property type="protein sequence ID" value="MFC4374964.1"/>
    <property type="molecule type" value="Genomic_DNA"/>
</dbReference>
<protein>
    <recommendedName>
        <fullName evidence="1">DNA ligase (ATP)</fullName>
        <ecNumber evidence="1">6.5.1.1</ecNumber>
    </recommendedName>
</protein>
<evidence type="ECO:0000256" key="2">
    <source>
        <dbReference type="SAM" id="MobiDB-lite"/>
    </source>
</evidence>
<dbReference type="Gene3D" id="2.40.50.140">
    <property type="entry name" value="Nucleic acid-binding proteins"/>
    <property type="match status" value="1"/>
</dbReference>
<dbReference type="RefSeq" id="WP_378563774.1">
    <property type="nucleotide sequence ID" value="NZ_JBHSDL010000014.1"/>
</dbReference>
<keyword evidence="5" id="KW-1185">Reference proteome</keyword>
<feature type="domain" description="DNA ligase ATP-dependent C-terminal" evidence="3">
    <location>
        <begin position="2"/>
        <end position="52"/>
    </location>
</feature>
<comment type="caution">
    <text evidence="4">The sequence shown here is derived from an EMBL/GenBank/DDBJ whole genome shotgun (WGS) entry which is preliminary data.</text>
</comment>
<evidence type="ECO:0000256" key="1">
    <source>
        <dbReference type="ARBA" id="ARBA00012727"/>
    </source>
</evidence>
<evidence type="ECO:0000313" key="5">
    <source>
        <dbReference type="Proteomes" id="UP001595844"/>
    </source>
</evidence>
<evidence type="ECO:0000313" key="4">
    <source>
        <dbReference type="EMBL" id="MFC4374964.1"/>
    </source>
</evidence>
<feature type="region of interest" description="Disordered" evidence="2">
    <location>
        <begin position="1"/>
        <end position="20"/>
    </location>
</feature>
<gene>
    <name evidence="4" type="ORF">ACFO5K_12720</name>
</gene>
<reference evidence="5" key="1">
    <citation type="journal article" date="2019" name="Int. J. Syst. Evol. Microbiol.">
        <title>The Global Catalogue of Microorganisms (GCM) 10K type strain sequencing project: providing services to taxonomists for standard genome sequencing and annotation.</title>
        <authorList>
            <consortium name="The Broad Institute Genomics Platform"/>
            <consortium name="The Broad Institute Genome Sequencing Center for Infectious Disease"/>
            <person name="Wu L."/>
            <person name="Ma J."/>
        </authorList>
    </citation>
    <scope>NUCLEOTIDE SEQUENCE [LARGE SCALE GENOMIC DNA]</scope>
    <source>
        <strain evidence="5">IBRC-M 10490</strain>
    </source>
</reference>
<dbReference type="InterPro" id="IPR012340">
    <property type="entry name" value="NA-bd_OB-fold"/>
</dbReference>
<accession>A0ABV8VFZ4</accession>
<organism evidence="4 5">
    <name type="scientific">Nocardia halotolerans</name>
    <dbReference type="NCBI Taxonomy" id="1755878"/>
    <lineage>
        <taxon>Bacteria</taxon>
        <taxon>Bacillati</taxon>
        <taxon>Actinomycetota</taxon>
        <taxon>Actinomycetes</taxon>
        <taxon>Mycobacteriales</taxon>
        <taxon>Nocardiaceae</taxon>
        <taxon>Nocardia</taxon>
    </lineage>
</organism>
<evidence type="ECO:0000259" key="3">
    <source>
        <dbReference type="Pfam" id="PF04679"/>
    </source>
</evidence>
<dbReference type="EC" id="6.5.1.1" evidence="1"/>